<dbReference type="EMBL" id="JABCKV010000391">
    <property type="protein sequence ID" value="KAG5641087.1"/>
    <property type="molecule type" value="Genomic_DNA"/>
</dbReference>
<dbReference type="SUPFAM" id="SSF52540">
    <property type="entry name" value="P-loop containing nucleoside triphosphate hydrolases"/>
    <property type="match status" value="1"/>
</dbReference>
<evidence type="ECO:0000259" key="1">
    <source>
        <dbReference type="Pfam" id="PF00270"/>
    </source>
</evidence>
<dbReference type="Proteomes" id="UP000775547">
    <property type="component" value="Unassembled WGS sequence"/>
</dbReference>
<comment type="caution">
    <text evidence="2">The sequence shown here is derived from an EMBL/GenBank/DDBJ whole genome shotgun (WGS) entry which is preliminary data.</text>
</comment>
<reference evidence="2" key="2">
    <citation type="submission" date="2021-10" db="EMBL/GenBank/DDBJ databases">
        <title>Phylogenomics reveals ancestral predisposition of the termite-cultivated fungus Termitomyces towards a domesticated lifestyle.</title>
        <authorList>
            <person name="Auxier B."/>
            <person name="Grum-Grzhimaylo A."/>
            <person name="Cardenas M.E."/>
            <person name="Lodge J.D."/>
            <person name="Laessoe T."/>
            <person name="Pedersen O."/>
            <person name="Smith M.E."/>
            <person name="Kuyper T.W."/>
            <person name="Franco-Molano E.A."/>
            <person name="Baroni T.J."/>
            <person name="Aanen D.K."/>
        </authorList>
    </citation>
    <scope>NUCLEOTIDE SEQUENCE</scope>
    <source>
        <strain evidence="2">AP01</strain>
        <tissue evidence="2">Mycelium</tissue>
    </source>
</reference>
<name>A0A9P7FYW5_9AGAR</name>
<accession>A0A9P7FYW5</accession>
<evidence type="ECO:0000313" key="2">
    <source>
        <dbReference type="EMBL" id="KAG5641087.1"/>
    </source>
</evidence>
<dbReference type="GO" id="GO:0003676">
    <property type="term" value="F:nucleic acid binding"/>
    <property type="evidence" value="ECO:0007669"/>
    <property type="project" value="InterPro"/>
</dbReference>
<reference evidence="2" key="1">
    <citation type="submission" date="2020-07" db="EMBL/GenBank/DDBJ databases">
        <authorList>
            <person name="Nieuwenhuis M."/>
            <person name="Van De Peppel L.J.J."/>
        </authorList>
    </citation>
    <scope>NUCLEOTIDE SEQUENCE</scope>
    <source>
        <strain evidence="2">AP01</strain>
        <tissue evidence="2">Mycelium</tissue>
    </source>
</reference>
<keyword evidence="3" id="KW-1185">Reference proteome</keyword>
<dbReference type="GO" id="GO:0005524">
    <property type="term" value="F:ATP binding"/>
    <property type="evidence" value="ECO:0007669"/>
    <property type="project" value="InterPro"/>
</dbReference>
<feature type="domain" description="DEAD/DEAH-box helicase" evidence="1">
    <location>
        <begin position="36"/>
        <end position="151"/>
    </location>
</feature>
<dbReference type="AlphaFoldDB" id="A0A9P7FYW5"/>
<dbReference type="Gene3D" id="3.40.50.300">
    <property type="entry name" value="P-loop containing nucleotide triphosphate hydrolases"/>
    <property type="match status" value="1"/>
</dbReference>
<dbReference type="OrthoDB" id="3260945at2759"/>
<proteinExistence type="predicted"/>
<gene>
    <name evidence="2" type="ORF">DXG03_006044</name>
</gene>
<organism evidence="2 3">
    <name type="scientific">Asterophora parasitica</name>
    <dbReference type="NCBI Taxonomy" id="117018"/>
    <lineage>
        <taxon>Eukaryota</taxon>
        <taxon>Fungi</taxon>
        <taxon>Dikarya</taxon>
        <taxon>Basidiomycota</taxon>
        <taxon>Agaricomycotina</taxon>
        <taxon>Agaricomycetes</taxon>
        <taxon>Agaricomycetidae</taxon>
        <taxon>Agaricales</taxon>
        <taxon>Tricholomatineae</taxon>
        <taxon>Lyophyllaceae</taxon>
        <taxon>Asterophora</taxon>
    </lineage>
</organism>
<protein>
    <recommendedName>
        <fullName evidence="1">DEAD/DEAH-box helicase domain-containing protein</fullName>
    </recommendedName>
</protein>
<sequence length="184" mass="20290">MTSSGLLRWQSQVGRDTIQQIVNLRVSEWTRGLRDWQLDVVSGILDGEDVLVSTATGDGKSAIFATPLLVLLEMKRAAGYYPRLPCREPPMGIVITPTKGLAANIVFGISRLGVRAIAYCSEVLTEARKTGRQIWREIAAGDWPLVCIDPEHLTAKDWEHITGADAWRANISDSLGRGHDRSHS</sequence>
<dbReference type="InterPro" id="IPR027417">
    <property type="entry name" value="P-loop_NTPase"/>
</dbReference>
<dbReference type="Pfam" id="PF00270">
    <property type="entry name" value="DEAD"/>
    <property type="match status" value="1"/>
</dbReference>
<feature type="non-terminal residue" evidence="2">
    <location>
        <position position="1"/>
    </location>
</feature>
<evidence type="ECO:0000313" key="3">
    <source>
        <dbReference type="Proteomes" id="UP000775547"/>
    </source>
</evidence>
<dbReference type="InterPro" id="IPR011545">
    <property type="entry name" value="DEAD/DEAH_box_helicase_dom"/>
</dbReference>